<name>A0A085M8G2_9BILA</name>
<reference evidence="2 4" key="1">
    <citation type="journal article" date="2014" name="Nat. Genet.">
        <title>Genome and transcriptome of the porcine whipworm Trichuris suis.</title>
        <authorList>
            <person name="Jex A.R."/>
            <person name="Nejsum P."/>
            <person name="Schwarz E.M."/>
            <person name="Hu L."/>
            <person name="Young N.D."/>
            <person name="Hall R.S."/>
            <person name="Korhonen P.K."/>
            <person name="Liao S."/>
            <person name="Thamsborg S."/>
            <person name="Xia J."/>
            <person name="Xu P."/>
            <person name="Wang S."/>
            <person name="Scheerlinck J.P."/>
            <person name="Hofmann A."/>
            <person name="Sternberg P.W."/>
            <person name="Wang J."/>
            <person name="Gasser R.B."/>
        </authorList>
    </citation>
    <scope>NUCLEOTIDE SEQUENCE [LARGE SCALE GENOMIC DNA]</scope>
    <source>
        <strain evidence="3">DCEP-RM93F</strain>
        <strain evidence="2">DCEP-RM93M</strain>
    </source>
</reference>
<protein>
    <submittedName>
        <fullName evidence="2">Uncharacterized protein</fullName>
    </submittedName>
</protein>
<dbReference type="AlphaFoldDB" id="A0A085M8G2"/>
<gene>
    <name evidence="2" type="ORF">M513_05614</name>
    <name evidence="3" type="ORF">M514_05614</name>
</gene>
<evidence type="ECO:0000313" key="4">
    <source>
        <dbReference type="Proteomes" id="UP000030764"/>
    </source>
</evidence>
<sequence length="76" mass="8281">MAKLILPYLHVELCKLDLVCVQANPPYDETDTLRLASAPALLSASLSYNGKHNAEYEEGQSEISDNASRGTSDIKT</sequence>
<feature type="region of interest" description="Disordered" evidence="1">
    <location>
        <begin position="55"/>
        <end position="76"/>
    </location>
</feature>
<accession>A0A085M8G2</accession>
<dbReference type="EMBL" id="KL363216">
    <property type="protein sequence ID" value="KFD53508.1"/>
    <property type="molecule type" value="Genomic_DNA"/>
</dbReference>
<organism evidence="2 4">
    <name type="scientific">Trichuris suis</name>
    <name type="common">pig whipworm</name>
    <dbReference type="NCBI Taxonomy" id="68888"/>
    <lineage>
        <taxon>Eukaryota</taxon>
        <taxon>Metazoa</taxon>
        <taxon>Ecdysozoa</taxon>
        <taxon>Nematoda</taxon>
        <taxon>Enoplea</taxon>
        <taxon>Dorylaimia</taxon>
        <taxon>Trichinellida</taxon>
        <taxon>Trichuridae</taxon>
        <taxon>Trichuris</taxon>
    </lineage>
</organism>
<evidence type="ECO:0000313" key="3">
    <source>
        <dbReference type="EMBL" id="KFD71821.1"/>
    </source>
</evidence>
<evidence type="ECO:0000313" key="2">
    <source>
        <dbReference type="EMBL" id="KFD53508.1"/>
    </source>
</evidence>
<dbReference type="EMBL" id="KL367480">
    <property type="protein sequence ID" value="KFD71821.1"/>
    <property type="molecule type" value="Genomic_DNA"/>
</dbReference>
<feature type="compositionally biased region" description="Polar residues" evidence="1">
    <location>
        <begin position="61"/>
        <end position="76"/>
    </location>
</feature>
<proteinExistence type="predicted"/>
<dbReference type="Proteomes" id="UP000030764">
    <property type="component" value="Unassembled WGS sequence"/>
</dbReference>
<keyword evidence="4" id="KW-1185">Reference proteome</keyword>
<evidence type="ECO:0000256" key="1">
    <source>
        <dbReference type="SAM" id="MobiDB-lite"/>
    </source>
</evidence>
<dbReference type="Proteomes" id="UP000030758">
    <property type="component" value="Unassembled WGS sequence"/>
</dbReference>